<proteinExistence type="predicted"/>
<feature type="binding site" evidence="1">
    <location>
        <position position="380"/>
    </location>
    <ligand>
        <name>Mg(2+)</name>
        <dbReference type="ChEBI" id="CHEBI:18420"/>
        <label>1</label>
    </ligand>
</feature>
<dbReference type="GeneID" id="93589236"/>
<dbReference type="InterPro" id="IPR005502">
    <property type="entry name" value="Ribosyl_crysJ1"/>
</dbReference>
<dbReference type="Pfam" id="PF03747">
    <property type="entry name" value="ADP_ribosyl_GH"/>
    <property type="match status" value="1"/>
</dbReference>
<dbReference type="InterPro" id="IPR036705">
    <property type="entry name" value="Ribosyl_crysJ1_sf"/>
</dbReference>
<gene>
    <name evidence="2" type="ORF">DFL_006925</name>
</gene>
<keyword evidence="1" id="KW-0460">Magnesium</keyword>
<dbReference type="OrthoDB" id="2021138at2759"/>
<feature type="binding site" evidence="1">
    <location>
        <position position="132"/>
    </location>
    <ligand>
        <name>Mg(2+)</name>
        <dbReference type="ChEBI" id="CHEBI:18420"/>
        <label>1</label>
    </ligand>
</feature>
<dbReference type="PANTHER" id="PTHR16222">
    <property type="entry name" value="ADP-RIBOSYLGLYCOHYDROLASE"/>
    <property type="match status" value="1"/>
</dbReference>
<dbReference type="STRING" id="97331.A0A436ZUA5"/>
<sequence>MTVLRVSPTLLDLNCDNTKSRLHNHKITTSSLEYHEGDPRISSLQYIALTTMAAPSSTAAAPASLSKDVLVDKIQGIAIGNALGDTIGLYTEFLSGTQAQMVYPKASFRLTEPATPLYVDRHRARFEERAWTDDTDQMLLILLSYLHNNGTLTQKDFASRLHTWIAMGLRALDRLPLGIGNTVGMVVTHTDFLSDPAGVSKGRWVNTKCVNAANGAVMRTSIIAPMFINKTLEETYQAAVDIAIVTHADPRCLVSCVAVVGILRALLKGELTSEEMIDGYLDHAWAWTDAYAKEHILKDEDGNELDYKFDREEYDAYCKVSPKKMYNDKKDGMIVDDRRLGYTYIALGSAVWCLRRVMSGKDDFKSVITKLIMMGGDADTNGAVAGALVGGYVGHKAIAPEWRDGLRYNDWLLQKVEAMCILSGVITDKTYIPAEDLDTAPDGNRGFLDEAQVRDREKGLMMMILEKLDTHQKAAKKPKFQNLWGLLDV</sequence>
<reference evidence="2 3" key="1">
    <citation type="submission" date="2019-01" db="EMBL/GenBank/DDBJ databases">
        <title>Intercellular communication is required for trap formation in the nematode-trapping fungus Duddingtonia flagrans.</title>
        <authorList>
            <person name="Youssar L."/>
            <person name="Wernet V."/>
            <person name="Hensel N."/>
            <person name="Hildebrandt H.-G."/>
            <person name="Fischer R."/>
        </authorList>
    </citation>
    <scope>NUCLEOTIDE SEQUENCE [LARGE SCALE GENOMIC DNA]</scope>
    <source>
        <strain evidence="2 3">CBS H-5679</strain>
    </source>
</reference>
<feature type="binding site" evidence="1">
    <location>
        <position position="133"/>
    </location>
    <ligand>
        <name>Mg(2+)</name>
        <dbReference type="ChEBI" id="CHEBI:18420"/>
        <label>1</label>
    </ligand>
</feature>
<accession>A0A436ZUA5</accession>
<dbReference type="PANTHER" id="PTHR16222:SF28">
    <property type="entry name" value="ADP-RIBOSYLGLYCOHYDROLASE"/>
    <property type="match status" value="1"/>
</dbReference>
<protein>
    <recommendedName>
        <fullName evidence="4">ADP-ribosylglycohydrolase</fullName>
    </recommendedName>
</protein>
<keyword evidence="3" id="KW-1185">Reference proteome</keyword>
<feature type="binding site" evidence="1">
    <location>
        <position position="377"/>
    </location>
    <ligand>
        <name>Mg(2+)</name>
        <dbReference type="ChEBI" id="CHEBI:18420"/>
        <label>1</label>
    </ligand>
</feature>
<dbReference type="InterPro" id="IPR050792">
    <property type="entry name" value="ADP-ribosylglycohydrolase"/>
</dbReference>
<comment type="caution">
    <text evidence="2">The sequence shown here is derived from an EMBL/GenBank/DDBJ whole genome shotgun (WGS) entry which is preliminary data.</text>
</comment>
<organism evidence="2 3">
    <name type="scientific">Arthrobotrys flagrans</name>
    <name type="common">Nematode-trapping fungus</name>
    <name type="synonym">Trichothecium flagrans</name>
    <dbReference type="NCBI Taxonomy" id="97331"/>
    <lineage>
        <taxon>Eukaryota</taxon>
        <taxon>Fungi</taxon>
        <taxon>Dikarya</taxon>
        <taxon>Ascomycota</taxon>
        <taxon>Pezizomycotina</taxon>
        <taxon>Orbiliomycetes</taxon>
        <taxon>Orbiliales</taxon>
        <taxon>Orbiliaceae</taxon>
        <taxon>Arthrobotrys</taxon>
    </lineage>
</organism>
<dbReference type="GO" id="GO:0046872">
    <property type="term" value="F:metal ion binding"/>
    <property type="evidence" value="ECO:0007669"/>
    <property type="project" value="UniProtKB-KW"/>
</dbReference>
<dbReference type="VEuPathDB" id="FungiDB:DFL_006925"/>
<evidence type="ECO:0008006" key="4">
    <source>
        <dbReference type="Google" id="ProtNLM"/>
    </source>
</evidence>
<dbReference type="SUPFAM" id="SSF101478">
    <property type="entry name" value="ADP-ribosylglycohydrolase"/>
    <property type="match status" value="1"/>
</dbReference>
<evidence type="ECO:0000256" key="1">
    <source>
        <dbReference type="PIRSR" id="PIRSR605502-1"/>
    </source>
</evidence>
<feature type="binding site" evidence="1">
    <location>
        <position position="134"/>
    </location>
    <ligand>
        <name>Mg(2+)</name>
        <dbReference type="ChEBI" id="CHEBI:18420"/>
        <label>1</label>
    </ligand>
</feature>
<dbReference type="Proteomes" id="UP000283090">
    <property type="component" value="Unassembled WGS sequence"/>
</dbReference>
<feature type="binding site" evidence="1">
    <location>
        <position position="379"/>
    </location>
    <ligand>
        <name>Mg(2+)</name>
        <dbReference type="ChEBI" id="CHEBI:18420"/>
        <label>1</label>
    </ligand>
</feature>
<comment type="cofactor">
    <cofactor evidence="1">
        <name>Mg(2+)</name>
        <dbReference type="ChEBI" id="CHEBI:18420"/>
    </cofactor>
    <text evidence="1">Binds 2 magnesium ions per subunit.</text>
</comment>
<dbReference type="AlphaFoldDB" id="A0A436ZUA5"/>
<name>A0A436ZUA5_ARTFL</name>
<evidence type="ECO:0000313" key="3">
    <source>
        <dbReference type="Proteomes" id="UP000283090"/>
    </source>
</evidence>
<dbReference type="Gene3D" id="1.10.4080.10">
    <property type="entry name" value="ADP-ribosylation/Crystallin J1"/>
    <property type="match status" value="1"/>
</dbReference>
<keyword evidence="1" id="KW-0479">Metal-binding</keyword>
<dbReference type="EMBL" id="SAEB01000009">
    <property type="protein sequence ID" value="RVD82500.1"/>
    <property type="molecule type" value="Genomic_DNA"/>
</dbReference>
<dbReference type="RefSeq" id="XP_067488044.1">
    <property type="nucleotide sequence ID" value="XM_067636425.1"/>
</dbReference>
<evidence type="ECO:0000313" key="2">
    <source>
        <dbReference type="EMBL" id="RVD82500.1"/>
    </source>
</evidence>